<dbReference type="Proteomes" id="UP000215559">
    <property type="component" value="Unassembled WGS sequence"/>
</dbReference>
<gene>
    <name evidence="1" type="ORF">CH330_04705</name>
</gene>
<comment type="caution">
    <text evidence="1">The sequence shown here is derived from an EMBL/GenBank/DDBJ whole genome shotgun (WGS) entry which is preliminary data.</text>
</comment>
<dbReference type="EMBL" id="NOZP01000083">
    <property type="protein sequence ID" value="OYD15809.1"/>
    <property type="molecule type" value="Genomic_DNA"/>
</dbReference>
<dbReference type="AlphaFoldDB" id="A0A235BUR0"/>
<evidence type="ECO:0000313" key="2">
    <source>
        <dbReference type="Proteomes" id="UP000215559"/>
    </source>
</evidence>
<reference evidence="1 2" key="1">
    <citation type="submission" date="2017-07" db="EMBL/GenBank/DDBJ databases">
        <title>Recovery of genomes from metagenomes via a dereplication, aggregation, and scoring strategy.</title>
        <authorList>
            <person name="Sieber C.M."/>
            <person name="Probst A.J."/>
            <person name="Sharrar A."/>
            <person name="Thomas B.C."/>
            <person name="Hess M."/>
            <person name="Tringe S.G."/>
            <person name="Banfield J.F."/>
        </authorList>
    </citation>
    <scope>NUCLEOTIDE SEQUENCE [LARGE SCALE GENOMIC DNA]</scope>
    <source>
        <strain evidence="1">JGI_Cruoil_03_51_56</strain>
    </source>
</reference>
<sequence>MKGVVILPLLLGVLYAGPVQFSGSVSIYGEKSFVSGDDSLIAPVSDLTFSLNPSVSFWGFPLSLDLLFSSQENNLRQQLNKYRIFLHPKELLGQMVNLPGFMFSIHGIEIGTCQPSYSSFTLSGTPVTGGAVELNPWKVYLAGTVGRTQRAVDASDSTDAAYSRMLYAGKFGYGKKEATHFYFTGLYAKDDPNSLEYNQMPMPGDTEPPIDSFEVVTPEENYLLGMELNLFLVDGLLTLESEVSAIELNRDTRMPVLDADWVRRWGLGFLHPRWCSQFDFAYAVRPALNVLDTRIYGEVQMVGPGYQSLGAPSLRNDNLAYGGGIKRDFLDNQVSASASYTREQDNLIGMKLSTTYFTSYAVDLGLNFTSLPYLQISYSPYSEYSDSTNSKADVISAGMGYSFNIGTLSHSPSLSGSYQKYQAASSEGNYTSFDFGLSYSVGFEFPLSVSASSGFGQTVYSEETDRTVYFDVSPSYTLFESWTNSLTLGGSFGGGTRYDVRLNLSFPVWRVCNASFGLEECIYSGSDGKYNEFRLTGNLSKNW</sequence>
<evidence type="ECO:0000313" key="1">
    <source>
        <dbReference type="EMBL" id="OYD15809.1"/>
    </source>
</evidence>
<protein>
    <submittedName>
        <fullName evidence="1">Uncharacterized protein</fullName>
    </submittedName>
</protein>
<name>A0A235BUR0_UNCW3</name>
<proteinExistence type="predicted"/>
<accession>A0A235BUR0</accession>
<dbReference type="SUPFAM" id="SSF56935">
    <property type="entry name" value="Porins"/>
    <property type="match status" value="1"/>
</dbReference>
<organism evidence="1 2">
    <name type="scientific">candidate division WOR-3 bacterium JGI_Cruoil_03_51_56</name>
    <dbReference type="NCBI Taxonomy" id="1973747"/>
    <lineage>
        <taxon>Bacteria</taxon>
        <taxon>Bacteria division WOR-3</taxon>
    </lineage>
</organism>